<evidence type="ECO:0000313" key="1">
    <source>
        <dbReference type="EMBL" id="KAI5329620.1"/>
    </source>
</evidence>
<proteinExistence type="predicted"/>
<sequence length="114" mass="12730">MGDRNISQQPSAAAAALLTSGQDVQVSALMMVSSQHEVLQNVCEIDKSLRELCERKEMEKSLAVFFAQQTQLIDLTKSMSEQLRSLETSRPETTAIPNSTRSVHGFVYFIFFSL</sequence>
<keyword evidence="2" id="KW-1185">Reference proteome</keyword>
<protein>
    <submittedName>
        <fullName evidence="1">Uncharacterized protein</fullName>
    </submittedName>
</protein>
<accession>A0AAD4Z1S4</accession>
<gene>
    <name evidence="1" type="ORF">L3X38_029017</name>
</gene>
<dbReference type="AlphaFoldDB" id="A0AAD4Z1S4"/>
<organism evidence="1 2">
    <name type="scientific">Prunus dulcis</name>
    <name type="common">Almond</name>
    <name type="synonym">Amygdalus dulcis</name>
    <dbReference type="NCBI Taxonomy" id="3755"/>
    <lineage>
        <taxon>Eukaryota</taxon>
        <taxon>Viridiplantae</taxon>
        <taxon>Streptophyta</taxon>
        <taxon>Embryophyta</taxon>
        <taxon>Tracheophyta</taxon>
        <taxon>Spermatophyta</taxon>
        <taxon>Magnoliopsida</taxon>
        <taxon>eudicotyledons</taxon>
        <taxon>Gunneridae</taxon>
        <taxon>Pentapetalae</taxon>
        <taxon>rosids</taxon>
        <taxon>fabids</taxon>
        <taxon>Rosales</taxon>
        <taxon>Rosaceae</taxon>
        <taxon>Amygdaloideae</taxon>
        <taxon>Amygdaleae</taxon>
        <taxon>Prunus</taxon>
    </lineage>
</organism>
<reference evidence="1 2" key="1">
    <citation type="journal article" date="2022" name="G3 (Bethesda)">
        <title>Whole-genome sequence and methylome profiling of the almond [Prunus dulcis (Mill.) D.A. Webb] cultivar 'Nonpareil'.</title>
        <authorList>
            <person name="D'Amico-Willman K.M."/>
            <person name="Ouma W.Z."/>
            <person name="Meulia T."/>
            <person name="Sideli G.M."/>
            <person name="Gradziel T.M."/>
            <person name="Fresnedo-Ramirez J."/>
        </authorList>
    </citation>
    <scope>NUCLEOTIDE SEQUENCE [LARGE SCALE GENOMIC DNA]</scope>
    <source>
        <strain evidence="1">Clone GOH B32 T37-40</strain>
    </source>
</reference>
<dbReference type="EMBL" id="JAJFAZ020000005">
    <property type="protein sequence ID" value="KAI5329620.1"/>
    <property type="molecule type" value="Genomic_DNA"/>
</dbReference>
<comment type="caution">
    <text evidence="1">The sequence shown here is derived from an EMBL/GenBank/DDBJ whole genome shotgun (WGS) entry which is preliminary data.</text>
</comment>
<dbReference type="Proteomes" id="UP001054821">
    <property type="component" value="Chromosome 5"/>
</dbReference>
<name>A0AAD4Z1S4_PRUDU</name>
<evidence type="ECO:0000313" key="2">
    <source>
        <dbReference type="Proteomes" id="UP001054821"/>
    </source>
</evidence>